<keyword evidence="15" id="KW-0675">Receptor</keyword>
<comment type="subcellular location">
    <subcellularLocation>
        <location evidence="1 11">Cell outer membrane</location>
        <topology evidence="1 11">Multi-pass membrane protein</topology>
    </subcellularLocation>
</comment>
<keyword evidence="9 11" id="KW-0472">Membrane</keyword>
<evidence type="ECO:0000259" key="14">
    <source>
        <dbReference type="Pfam" id="PF07715"/>
    </source>
</evidence>
<feature type="domain" description="TonB-dependent receptor-like beta-barrel" evidence="13">
    <location>
        <begin position="295"/>
        <end position="710"/>
    </location>
</feature>
<evidence type="ECO:0000259" key="13">
    <source>
        <dbReference type="Pfam" id="PF00593"/>
    </source>
</evidence>
<organism evidence="15 16">
    <name type="scientific">Sphingomonas lycopersici</name>
    <dbReference type="NCBI Taxonomy" id="2951807"/>
    <lineage>
        <taxon>Bacteria</taxon>
        <taxon>Pseudomonadati</taxon>
        <taxon>Pseudomonadota</taxon>
        <taxon>Alphaproteobacteria</taxon>
        <taxon>Sphingomonadales</taxon>
        <taxon>Sphingomonadaceae</taxon>
        <taxon>Sphingomonas</taxon>
    </lineage>
</organism>
<dbReference type="Pfam" id="PF07715">
    <property type="entry name" value="Plug"/>
    <property type="match status" value="1"/>
</dbReference>
<dbReference type="GO" id="GO:0009279">
    <property type="term" value="C:cell outer membrane"/>
    <property type="evidence" value="ECO:0007669"/>
    <property type="project" value="UniProtKB-SubCell"/>
</dbReference>
<evidence type="ECO:0000256" key="7">
    <source>
        <dbReference type="ARBA" id="ARBA00023065"/>
    </source>
</evidence>
<dbReference type="InterPro" id="IPR012910">
    <property type="entry name" value="Plug_dom"/>
</dbReference>
<dbReference type="GO" id="GO:0006826">
    <property type="term" value="P:iron ion transport"/>
    <property type="evidence" value="ECO:0007669"/>
    <property type="project" value="UniProtKB-KW"/>
</dbReference>
<accession>A0AA41ZBT7</accession>
<dbReference type="InterPro" id="IPR000531">
    <property type="entry name" value="Beta-barrel_TonB"/>
</dbReference>
<dbReference type="InterPro" id="IPR039426">
    <property type="entry name" value="TonB-dep_rcpt-like"/>
</dbReference>
<dbReference type="EMBL" id="JANFAV010000001">
    <property type="protein sequence ID" value="MCW6533741.1"/>
    <property type="molecule type" value="Genomic_DNA"/>
</dbReference>
<keyword evidence="5 11" id="KW-0812">Transmembrane</keyword>
<keyword evidence="10 11" id="KW-0998">Cell outer membrane</keyword>
<keyword evidence="8 12" id="KW-0798">TonB box</keyword>
<dbReference type="Gene3D" id="2.40.170.20">
    <property type="entry name" value="TonB-dependent receptor, beta-barrel domain"/>
    <property type="match status" value="1"/>
</dbReference>
<dbReference type="Proteomes" id="UP001165565">
    <property type="component" value="Unassembled WGS sequence"/>
</dbReference>
<evidence type="ECO:0000313" key="16">
    <source>
        <dbReference type="Proteomes" id="UP001165565"/>
    </source>
</evidence>
<comment type="similarity">
    <text evidence="11 12">Belongs to the TonB-dependent receptor family.</text>
</comment>
<dbReference type="RefSeq" id="WP_265267771.1">
    <property type="nucleotide sequence ID" value="NZ_JANFAV010000001.1"/>
</dbReference>
<keyword evidence="4" id="KW-0410">Iron transport</keyword>
<comment type="caution">
    <text evidence="15">The sequence shown here is derived from an EMBL/GenBank/DDBJ whole genome shotgun (WGS) entry which is preliminary data.</text>
</comment>
<evidence type="ECO:0000256" key="2">
    <source>
        <dbReference type="ARBA" id="ARBA00022448"/>
    </source>
</evidence>
<evidence type="ECO:0000256" key="4">
    <source>
        <dbReference type="ARBA" id="ARBA00022496"/>
    </source>
</evidence>
<evidence type="ECO:0000256" key="5">
    <source>
        <dbReference type="ARBA" id="ARBA00022692"/>
    </source>
</evidence>
<proteinExistence type="inferred from homology"/>
<protein>
    <submittedName>
        <fullName evidence="15">TonB-dependent receptor</fullName>
    </submittedName>
</protein>
<keyword evidence="6" id="KW-0408">Iron</keyword>
<evidence type="ECO:0000256" key="1">
    <source>
        <dbReference type="ARBA" id="ARBA00004571"/>
    </source>
</evidence>
<reference evidence="15" key="1">
    <citation type="submission" date="2022-06" db="EMBL/GenBank/DDBJ databases">
        <title>Sphingomonas sp. nov. isolated from rhizosphere soil of tomato.</title>
        <authorList>
            <person name="Dong H."/>
            <person name="Gao R."/>
        </authorList>
    </citation>
    <scope>NUCLEOTIDE SEQUENCE</scope>
    <source>
        <strain evidence="15">MMSM24</strain>
    </source>
</reference>
<evidence type="ECO:0000256" key="3">
    <source>
        <dbReference type="ARBA" id="ARBA00022452"/>
    </source>
</evidence>
<sequence>MIATLAITVPLSPADAQTAPPTPAATGSDAPGDIVVTAYKREERLQNVGATIEALSSETLRTSRIAGINDLSSYAPNVDIKETVPGALPTVTIRGIGLDDFSTVSSPAAGVYVDEIPLASPGLMSGNLFDLQRIEVLKGPQGTLYGRNTTAGAINILSAPPGKTFGYAARISYGNYDTVDADVMINAPLGDRAQLRLSGKTVQQGTGYWTSSLLENGTPGRRDIGSRNIWLGRAELALQPTDELELLFKVEGERSRSEMGVPQFNGTFAAGMPVALCPAVLAGHLDNGNCTDAYGYRQTRSDPYKGDWKGSFPYNIDQVNLLAKIRYRVGGFELTSITGYIDFKRLYHIDVDATPLDQFDFIENEKIRQFTQELRIGRETKLVDIIAGGFYSWDRVTGNNSNVAEQWPLVLFGAASGAGTTAYDQVTRSAALYANATWHFGPRVDLVAGLRYTSEKRHYVGGTTFDTPSPLFGINDTFIDGTIRDHNLTGRIALNFRPREGLMLYASASRGRKSGGFFSGFTNNEAQLIPYRPETLNAFEVGAKTQFSRLVTFNIAGFWYDYHDPQTYVRYVDPATGLSVQKVGNVSHARVYGSDIDMILRPTERWTLTGGIGLLDTRLASFTTAAGTIPAGNRLPNAPTTSLTGRIRYDLPISDAMRISFQGETRYSSSVFKDAANDPLIAAGRYWLFNGRIALTHNAGWEVAIWGRNLSDRRYEVQGTDLATLGIVNKNYNAPRTFGVELSWRH</sequence>
<dbReference type="InterPro" id="IPR036942">
    <property type="entry name" value="Beta-barrel_TonB_sf"/>
</dbReference>
<evidence type="ECO:0000256" key="6">
    <source>
        <dbReference type="ARBA" id="ARBA00023004"/>
    </source>
</evidence>
<dbReference type="PANTHER" id="PTHR32552:SF81">
    <property type="entry name" value="TONB-DEPENDENT OUTER MEMBRANE RECEPTOR"/>
    <property type="match status" value="1"/>
</dbReference>
<evidence type="ECO:0000256" key="8">
    <source>
        <dbReference type="ARBA" id="ARBA00023077"/>
    </source>
</evidence>
<name>A0AA41ZBT7_9SPHN</name>
<dbReference type="PROSITE" id="PS52016">
    <property type="entry name" value="TONB_DEPENDENT_REC_3"/>
    <property type="match status" value="1"/>
</dbReference>
<evidence type="ECO:0000313" key="15">
    <source>
        <dbReference type="EMBL" id="MCW6533741.1"/>
    </source>
</evidence>
<evidence type="ECO:0000256" key="9">
    <source>
        <dbReference type="ARBA" id="ARBA00023136"/>
    </source>
</evidence>
<evidence type="ECO:0000256" key="11">
    <source>
        <dbReference type="PROSITE-ProRule" id="PRU01360"/>
    </source>
</evidence>
<keyword evidence="2 11" id="KW-0813">Transport</keyword>
<dbReference type="AlphaFoldDB" id="A0AA41ZBT7"/>
<keyword evidence="7" id="KW-0406">Ion transport</keyword>
<evidence type="ECO:0000256" key="12">
    <source>
        <dbReference type="RuleBase" id="RU003357"/>
    </source>
</evidence>
<evidence type="ECO:0000256" key="10">
    <source>
        <dbReference type="ARBA" id="ARBA00023237"/>
    </source>
</evidence>
<gene>
    <name evidence="15" type="ORF">NEE01_02970</name>
</gene>
<dbReference type="PANTHER" id="PTHR32552">
    <property type="entry name" value="FERRICHROME IRON RECEPTOR-RELATED"/>
    <property type="match status" value="1"/>
</dbReference>
<feature type="domain" description="TonB-dependent receptor plug" evidence="14">
    <location>
        <begin position="45"/>
        <end position="153"/>
    </location>
</feature>
<dbReference type="Pfam" id="PF00593">
    <property type="entry name" value="TonB_dep_Rec_b-barrel"/>
    <property type="match status" value="1"/>
</dbReference>
<dbReference type="SUPFAM" id="SSF56935">
    <property type="entry name" value="Porins"/>
    <property type="match status" value="1"/>
</dbReference>
<keyword evidence="16" id="KW-1185">Reference proteome</keyword>
<keyword evidence="3 11" id="KW-1134">Transmembrane beta strand</keyword>